<dbReference type="OrthoDB" id="4455417at2"/>
<comment type="subcellular location">
    <subcellularLocation>
        <location evidence="1">Cell membrane</location>
        <topology evidence="1">Multi-pass membrane protein</topology>
    </subcellularLocation>
</comment>
<name>A0A1R4ICT4_9MICO</name>
<dbReference type="CDD" id="cd06550">
    <property type="entry name" value="TM_ABC_iron-siderophores_like"/>
    <property type="match status" value="1"/>
</dbReference>
<feature type="transmembrane region" description="Helical" evidence="9">
    <location>
        <begin position="138"/>
        <end position="161"/>
    </location>
</feature>
<comment type="similarity">
    <text evidence="2">Belongs to the binding-protein-dependent transport system permease family. FecCD subfamily.</text>
</comment>
<accession>A0A1R4ICT4</accession>
<evidence type="ECO:0000256" key="7">
    <source>
        <dbReference type="ARBA" id="ARBA00023136"/>
    </source>
</evidence>
<evidence type="ECO:0000256" key="9">
    <source>
        <dbReference type="SAM" id="Phobius"/>
    </source>
</evidence>
<feature type="region of interest" description="Disordered" evidence="8">
    <location>
        <begin position="1"/>
        <end position="21"/>
    </location>
</feature>
<dbReference type="Proteomes" id="UP000196778">
    <property type="component" value="Unassembled WGS sequence"/>
</dbReference>
<feature type="transmembrane region" description="Helical" evidence="9">
    <location>
        <begin position="247"/>
        <end position="272"/>
    </location>
</feature>
<keyword evidence="3" id="KW-0813">Transport</keyword>
<feature type="transmembrane region" description="Helical" evidence="9">
    <location>
        <begin position="213"/>
        <end position="235"/>
    </location>
</feature>
<keyword evidence="11" id="KW-1185">Reference proteome</keyword>
<feature type="compositionally biased region" description="Basic residues" evidence="8">
    <location>
        <begin position="358"/>
        <end position="367"/>
    </location>
</feature>
<dbReference type="Gene3D" id="1.10.3470.10">
    <property type="entry name" value="ABC transporter involved in vitamin B12 uptake, BtuC"/>
    <property type="match status" value="1"/>
</dbReference>
<evidence type="ECO:0000313" key="10">
    <source>
        <dbReference type="EMBL" id="SJN17526.1"/>
    </source>
</evidence>
<dbReference type="PANTHER" id="PTHR30472">
    <property type="entry name" value="FERRIC ENTEROBACTIN TRANSPORT SYSTEM PERMEASE PROTEIN"/>
    <property type="match status" value="1"/>
</dbReference>
<dbReference type="GO" id="GO:0022857">
    <property type="term" value="F:transmembrane transporter activity"/>
    <property type="evidence" value="ECO:0007669"/>
    <property type="project" value="InterPro"/>
</dbReference>
<keyword evidence="7 9" id="KW-0472">Membrane</keyword>
<reference evidence="11" key="1">
    <citation type="submission" date="2017-02" db="EMBL/GenBank/DDBJ databases">
        <authorList>
            <person name="Dridi B."/>
        </authorList>
    </citation>
    <scope>NUCLEOTIDE SEQUENCE [LARGE SCALE GENOMIC DNA]</scope>
    <source>
        <strain evidence="11">EB411</strain>
    </source>
</reference>
<protein>
    <submittedName>
        <fullName evidence="10">ABC-type Fe3+-siderophore transport system, permease 2 component</fullName>
    </submittedName>
</protein>
<evidence type="ECO:0000256" key="6">
    <source>
        <dbReference type="ARBA" id="ARBA00022989"/>
    </source>
</evidence>
<dbReference type="GO" id="GO:0033214">
    <property type="term" value="P:siderophore-iron import into cell"/>
    <property type="evidence" value="ECO:0007669"/>
    <property type="project" value="TreeGrafter"/>
</dbReference>
<organism evidence="10 11">
    <name type="scientific">Mycetocola reblochoni REB411</name>
    <dbReference type="NCBI Taxonomy" id="1255698"/>
    <lineage>
        <taxon>Bacteria</taxon>
        <taxon>Bacillati</taxon>
        <taxon>Actinomycetota</taxon>
        <taxon>Actinomycetes</taxon>
        <taxon>Micrococcales</taxon>
        <taxon>Microbacteriaceae</taxon>
        <taxon>Mycetocola</taxon>
    </lineage>
</organism>
<feature type="region of interest" description="Disordered" evidence="8">
    <location>
        <begin position="358"/>
        <end position="392"/>
    </location>
</feature>
<evidence type="ECO:0000256" key="2">
    <source>
        <dbReference type="ARBA" id="ARBA00007935"/>
    </source>
</evidence>
<dbReference type="InterPro" id="IPR000522">
    <property type="entry name" value="ABC_transptr_permease_BtuC"/>
</dbReference>
<feature type="transmembrane region" description="Helical" evidence="9">
    <location>
        <begin position="278"/>
        <end position="297"/>
    </location>
</feature>
<evidence type="ECO:0000256" key="8">
    <source>
        <dbReference type="SAM" id="MobiDB-lite"/>
    </source>
</evidence>
<feature type="transmembrane region" description="Helical" evidence="9">
    <location>
        <begin position="80"/>
        <end position="101"/>
    </location>
</feature>
<gene>
    <name evidence="10" type="ORF">FM119_01005</name>
</gene>
<dbReference type="SUPFAM" id="SSF81345">
    <property type="entry name" value="ABC transporter involved in vitamin B12 uptake, BtuC"/>
    <property type="match status" value="1"/>
</dbReference>
<keyword evidence="5 9" id="KW-0812">Transmembrane</keyword>
<dbReference type="GO" id="GO:0005886">
    <property type="term" value="C:plasma membrane"/>
    <property type="evidence" value="ECO:0007669"/>
    <property type="project" value="UniProtKB-SubCell"/>
</dbReference>
<feature type="transmembrane region" description="Helical" evidence="9">
    <location>
        <begin position="26"/>
        <end position="44"/>
    </location>
</feature>
<feature type="transmembrane region" description="Helical" evidence="9">
    <location>
        <begin position="110"/>
        <end position="132"/>
    </location>
</feature>
<proteinExistence type="inferred from homology"/>
<dbReference type="PANTHER" id="PTHR30472:SF24">
    <property type="entry name" value="FERRIC ENTEROBACTIN TRANSPORT SYSTEM PERMEASE PROTEIN FEPG"/>
    <property type="match status" value="1"/>
</dbReference>
<sequence length="392" mass="39905">MTARDAATHRPTQTRTRTRTRRPRRLIVAAALGAVGLGIALLSLSTGESTVPLSVVVDAVVGRDTAGAGYIVAEFRLPRVLGAVLVGVGLGAAGAVTQSLLRNPLASPDIIGVTSGASTAAVVALAATAGLASSPAGAVAGMPVALAALLGGLLAGALVLAGAWRRGLEPGRVVLVGLGVNAGFGALTSWVLLRAELPGLQTSLVWLTGSLNNARMTTILPVALIVLLALTLLALGSRTLGMLRYDARVAAALGVRVSAAQLVLLGLAVVLASAVTAVAGPVPFVAFVAPQIALALFRTEGPPLAYSALLGAVMMLASDLIAARAFAVPLPVGIVTAVLGVPVLLWILLRAGRRERGRGRRGRRRKRGQLERRGRGGRERSGRPEHGSGARR</sequence>
<dbReference type="Pfam" id="PF01032">
    <property type="entry name" value="FecCD"/>
    <property type="match status" value="1"/>
</dbReference>
<feature type="transmembrane region" description="Helical" evidence="9">
    <location>
        <begin position="304"/>
        <end position="326"/>
    </location>
</feature>
<evidence type="ECO:0000256" key="3">
    <source>
        <dbReference type="ARBA" id="ARBA00022448"/>
    </source>
</evidence>
<feature type="transmembrane region" description="Helical" evidence="9">
    <location>
        <begin position="173"/>
        <end position="193"/>
    </location>
</feature>
<keyword evidence="4" id="KW-1003">Cell membrane</keyword>
<feature type="transmembrane region" description="Helical" evidence="9">
    <location>
        <begin position="332"/>
        <end position="351"/>
    </location>
</feature>
<evidence type="ECO:0000313" key="11">
    <source>
        <dbReference type="Proteomes" id="UP000196778"/>
    </source>
</evidence>
<dbReference type="EMBL" id="FUKR01000006">
    <property type="protein sequence ID" value="SJN17526.1"/>
    <property type="molecule type" value="Genomic_DNA"/>
</dbReference>
<evidence type="ECO:0000256" key="1">
    <source>
        <dbReference type="ARBA" id="ARBA00004651"/>
    </source>
</evidence>
<dbReference type="AlphaFoldDB" id="A0A1R4ICT4"/>
<keyword evidence="6 9" id="KW-1133">Transmembrane helix</keyword>
<evidence type="ECO:0000256" key="4">
    <source>
        <dbReference type="ARBA" id="ARBA00022475"/>
    </source>
</evidence>
<feature type="compositionally biased region" description="Basic and acidic residues" evidence="8">
    <location>
        <begin position="368"/>
        <end position="392"/>
    </location>
</feature>
<evidence type="ECO:0000256" key="5">
    <source>
        <dbReference type="ARBA" id="ARBA00022692"/>
    </source>
</evidence>
<dbReference type="InterPro" id="IPR037294">
    <property type="entry name" value="ABC_BtuC-like"/>
</dbReference>
<dbReference type="RefSeq" id="WP_087135834.1">
    <property type="nucleotide sequence ID" value="NZ_FUKR01000006.1"/>
</dbReference>